<accession>A0AAV4WDA2</accession>
<gene>
    <name evidence="1" type="ORF">CDAR_53991</name>
</gene>
<evidence type="ECO:0000313" key="2">
    <source>
        <dbReference type="Proteomes" id="UP001054837"/>
    </source>
</evidence>
<name>A0AAV4WDA2_9ARAC</name>
<sequence length="199" mass="22914">MKLWYPVPVCGRIHSVGGTEYERRKRPRSISSMEYSAAIKPDVFMEWRRNRAPREKGVPSLQVQYEGKNLAPRNNAHFSTHSKRVVSYSTLLTQHFNTTLWYPLPACGRIHSVGGTEYERRKRARSISSMEYSAAIKLTCSWSGEEIGLPGKREFRHYKCNMRGRISRLASSILLVVFSYSCIVINRRCIAILWPTTQG</sequence>
<reference evidence="1 2" key="1">
    <citation type="submission" date="2021-06" db="EMBL/GenBank/DDBJ databases">
        <title>Caerostris darwini draft genome.</title>
        <authorList>
            <person name="Kono N."/>
            <person name="Arakawa K."/>
        </authorList>
    </citation>
    <scope>NUCLEOTIDE SEQUENCE [LARGE SCALE GENOMIC DNA]</scope>
</reference>
<dbReference type="EMBL" id="BPLQ01014531">
    <property type="protein sequence ID" value="GIY80627.1"/>
    <property type="molecule type" value="Genomic_DNA"/>
</dbReference>
<proteinExistence type="predicted"/>
<comment type="caution">
    <text evidence="1">The sequence shown here is derived from an EMBL/GenBank/DDBJ whole genome shotgun (WGS) entry which is preliminary data.</text>
</comment>
<organism evidence="1 2">
    <name type="scientific">Caerostris darwini</name>
    <dbReference type="NCBI Taxonomy" id="1538125"/>
    <lineage>
        <taxon>Eukaryota</taxon>
        <taxon>Metazoa</taxon>
        <taxon>Ecdysozoa</taxon>
        <taxon>Arthropoda</taxon>
        <taxon>Chelicerata</taxon>
        <taxon>Arachnida</taxon>
        <taxon>Araneae</taxon>
        <taxon>Araneomorphae</taxon>
        <taxon>Entelegynae</taxon>
        <taxon>Araneoidea</taxon>
        <taxon>Araneidae</taxon>
        <taxon>Caerostris</taxon>
    </lineage>
</organism>
<protein>
    <submittedName>
        <fullName evidence="1">Uncharacterized protein</fullName>
    </submittedName>
</protein>
<dbReference type="Proteomes" id="UP001054837">
    <property type="component" value="Unassembled WGS sequence"/>
</dbReference>
<dbReference type="AlphaFoldDB" id="A0AAV4WDA2"/>
<evidence type="ECO:0000313" key="1">
    <source>
        <dbReference type="EMBL" id="GIY80627.1"/>
    </source>
</evidence>
<keyword evidence="2" id="KW-1185">Reference proteome</keyword>